<dbReference type="SMART" id="SM00822">
    <property type="entry name" value="PKS_KR"/>
    <property type="match status" value="1"/>
</dbReference>
<dbReference type="Pfam" id="PF13561">
    <property type="entry name" value="adh_short_C2"/>
    <property type="match status" value="1"/>
</dbReference>
<dbReference type="PROSITE" id="PS00061">
    <property type="entry name" value="ADH_SHORT"/>
    <property type="match status" value="1"/>
</dbReference>
<evidence type="ECO:0000313" key="5">
    <source>
        <dbReference type="Proteomes" id="UP000634206"/>
    </source>
</evidence>
<dbReference type="FunFam" id="3.40.50.720:FF:000173">
    <property type="entry name" value="3-oxoacyl-[acyl-carrier protein] reductase"/>
    <property type="match status" value="1"/>
</dbReference>
<feature type="domain" description="Ketoreductase" evidence="3">
    <location>
        <begin position="6"/>
        <end position="185"/>
    </location>
</feature>
<dbReference type="GO" id="GO:0032787">
    <property type="term" value="P:monocarboxylic acid metabolic process"/>
    <property type="evidence" value="ECO:0007669"/>
    <property type="project" value="UniProtKB-ARBA"/>
</dbReference>
<dbReference type="InterPro" id="IPR002347">
    <property type="entry name" value="SDR_fam"/>
</dbReference>
<proteinExistence type="inferred from homology"/>
<gene>
    <name evidence="4" type="ORF">JIN83_08155</name>
</gene>
<dbReference type="PANTHER" id="PTHR42879">
    <property type="entry name" value="3-OXOACYL-(ACYL-CARRIER-PROTEIN) REDUCTASE"/>
    <property type="match status" value="1"/>
</dbReference>
<sequence length="245" mass="26145">MEHTPPCILITGANGGLGLGIARYFLTRDESCHVYLGVRSNRDQADALIAEFPGRASAVTLDVTDDAAWQQAIATIDADGRKVSVLVNNAGHHDDHLLATMPQDSWHSVIDSNLNAAFLGSQAVLRGMMGERFGRIINIASLSALLAPLGQTNYAAAKAGMVAMTQSLAKEVARMGITVNCVCPGYVETNALSDMDPEKAKAIKKSIPMRRFARPEEVASAVFFLANREASYITGAPLKIDGGIF</sequence>
<dbReference type="InterPro" id="IPR020904">
    <property type="entry name" value="Sc_DH/Rdtase_CS"/>
</dbReference>
<dbReference type="GO" id="GO:0016491">
    <property type="term" value="F:oxidoreductase activity"/>
    <property type="evidence" value="ECO:0007669"/>
    <property type="project" value="UniProtKB-KW"/>
</dbReference>
<dbReference type="InterPro" id="IPR057326">
    <property type="entry name" value="KR_dom"/>
</dbReference>
<dbReference type="Gene3D" id="3.40.50.720">
    <property type="entry name" value="NAD(P)-binding Rossmann-like Domain"/>
    <property type="match status" value="1"/>
</dbReference>
<evidence type="ECO:0000256" key="1">
    <source>
        <dbReference type="ARBA" id="ARBA00006484"/>
    </source>
</evidence>
<dbReference type="PRINTS" id="PR00081">
    <property type="entry name" value="GDHRDH"/>
</dbReference>
<evidence type="ECO:0000313" key="4">
    <source>
        <dbReference type="EMBL" id="MBK1854930.1"/>
    </source>
</evidence>
<dbReference type="Proteomes" id="UP000634206">
    <property type="component" value="Unassembled WGS sequence"/>
</dbReference>
<dbReference type="InterPro" id="IPR036291">
    <property type="entry name" value="NAD(P)-bd_dom_sf"/>
</dbReference>
<comment type="similarity">
    <text evidence="1">Belongs to the short-chain dehydrogenases/reductases (SDR) family.</text>
</comment>
<organism evidence="4 5">
    <name type="scientific">Oceaniferula flava</name>
    <dbReference type="NCBI Taxonomy" id="2800421"/>
    <lineage>
        <taxon>Bacteria</taxon>
        <taxon>Pseudomonadati</taxon>
        <taxon>Verrucomicrobiota</taxon>
        <taxon>Verrucomicrobiia</taxon>
        <taxon>Verrucomicrobiales</taxon>
        <taxon>Verrucomicrobiaceae</taxon>
        <taxon>Oceaniferula</taxon>
    </lineage>
</organism>
<dbReference type="EMBL" id="JAENIG010000004">
    <property type="protein sequence ID" value="MBK1854930.1"/>
    <property type="molecule type" value="Genomic_DNA"/>
</dbReference>
<dbReference type="AlphaFoldDB" id="A0AAE2SB79"/>
<keyword evidence="5" id="KW-1185">Reference proteome</keyword>
<dbReference type="PRINTS" id="PR00080">
    <property type="entry name" value="SDRFAMILY"/>
</dbReference>
<evidence type="ECO:0000256" key="2">
    <source>
        <dbReference type="ARBA" id="ARBA00023002"/>
    </source>
</evidence>
<dbReference type="InterPro" id="IPR050259">
    <property type="entry name" value="SDR"/>
</dbReference>
<keyword evidence="2" id="KW-0560">Oxidoreductase</keyword>
<comment type="caution">
    <text evidence="4">The sequence shown here is derived from an EMBL/GenBank/DDBJ whole genome shotgun (WGS) entry which is preliminary data.</text>
</comment>
<name>A0AAE2SB79_9BACT</name>
<accession>A0AAE2SB79</accession>
<dbReference type="PANTHER" id="PTHR42879:SF2">
    <property type="entry name" value="3-OXOACYL-[ACYL-CARRIER-PROTEIN] REDUCTASE FABG"/>
    <property type="match status" value="1"/>
</dbReference>
<dbReference type="SUPFAM" id="SSF51735">
    <property type="entry name" value="NAD(P)-binding Rossmann-fold domains"/>
    <property type="match status" value="1"/>
</dbReference>
<dbReference type="RefSeq" id="WP_309489541.1">
    <property type="nucleotide sequence ID" value="NZ_JAENIG010000004.1"/>
</dbReference>
<reference evidence="4" key="1">
    <citation type="submission" date="2021-01" db="EMBL/GenBank/DDBJ databases">
        <title>Modified the classification status of verrucomicrobia.</title>
        <authorList>
            <person name="Feng X."/>
        </authorList>
    </citation>
    <scope>NUCLEOTIDE SEQUENCE</scope>
    <source>
        <strain evidence="4">5K15</strain>
    </source>
</reference>
<evidence type="ECO:0000259" key="3">
    <source>
        <dbReference type="SMART" id="SM00822"/>
    </source>
</evidence>
<protein>
    <submittedName>
        <fullName evidence="4">SDR family oxidoreductase</fullName>
    </submittedName>
</protein>